<sequence length="500" mass="56716">MRVGTFRMLSFFLFLIAAGARVFGVSATATVNRDGNGNADDAGPNNLPLIPPWQQCSVFIAPTTRTNLNWGVFANRNFSLGEIVDISPLTVPIPDGTNAIERSVLNDYVYGYMRIIQKEPQQHQRQRQRQRPFIQKLYSVLFGPDMFYNHHPVQPNIEFTTFGREPSKDLPGAVNPQGFVAKRNIQRGEELFTSYNGKDDGGKDWFQRRGILMETPPLLPALSMDDKDDGNIFDRHSKEFCSKIYSGLGLPSWKDRLLPLLPKEYKLPFYTDLKWLAPSDAGLGDAKTKIGVRKGDRLEVSTALVLSHEFTKNTALMPLVYAWNDLHEDHQQALRRLHASQNDNLHLQYQGPDTSWTPINNFTNDNNNHNFKDLVLFPVAGNIGMVRRRTSTFDANCRLIVYPRSNNDGIEHDGASIGLLQQPVGVTIELIATKDMDESTTLVLDLVESVATPTEYKLLFSELKLTGQPFAREFFRDRRRIRIQQQQRTTTTTSSLNEEL</sequence>
<keyword evidence="1" id="KW-0732">Signal</keyword>
<evidence type="ECO:0000256" key="1">
    <source>
        <dbReference type="SAM" id="SignalP"/>
    </source>
</evidence>
<accession>A0A7S4AV52</accession>
<dbReference type="PROSITE" id="PS50280">
    <property type="entry name" value="SET"/>
    <property type="match status" value="1"/>
</dbReference>
<evidence type="ECO:0000313" key="3">
    <source>
        <dbReference type="EMBL" id="CAE0728058.1"/>
    </source>
</evidence>
<dbReference type="SUPFAM" id="SSF82199">
    <property type="entry name" value="SET domain"/>
    <property type="match status" value="1"/>
</dbReference>
<organism evidence="3">
    <name type="scientific">Pseudo-nitzschia australis</name>
    <dbReference type="NCBI Taxonomy" id="44445"/>
    <lineage>
        <taxon>Eukaryota</taxon>
        <taxon>Sar</taxon>
        <taxon>Stramenopiles</taxon>
        <taxon>Ochrophyta</taxon>
        <taxon>Bacillariophyta</taxon>
        <taxon>Bacillariophyceae</taxon>
        <taxon>Bacillariophycidae</taxon>
        <taxon>Bacillariales</taxon>
        <taxon>Bacillariaceae</taxon>
        <taxon>Pseudo-nitzschia</taxon>
    </lineage>
</organism>
<reference evidence="3" key="1">
    <citation type="submission" date="2021-01" db="EMBL/GenBank/DDBJ databases">
        <authorList>
            <person name="Corre E."/>
            <person name="Pelletier E."/>
            <person name="Niang G."/>
            <person name="Scheremetjew M."/>
            <person name="Finn R."/>
            <person name="Kale V."/>
            <person name="Holt S."/>
            <person name="Cochrane G."/>
            <person name="Meng A."/>
            <person name="Brown T."/>
            <person name="Cohen L."/>
        </authorList>
    </citation>
    <scope>NUCLEOTIDE SEQUENCE</scope>
    <source>
        <strain evidence="3">10249 10 AB</strain>
    </source>
</reference>
<dbReference type="InterPro" id="IPR001214">
    <property type="entry name" value="SET_dom"/>
</dbReference>
<dbReference type="Pfam" id="PF00856">
    <property type="entry name" value="SET"/>
    <property type="match status" value="1"/>
</dbReference>
<dbReference type="InterPro" id="IPR046341">
    <property type="entry name" value="SET_dom_sf"/>
</dbReference>
<protein>
    <recommendedName>
        <fullName evidence="2">SET domain-containing protein</fullName>
    </recommendedName>
</protein>
<evidence type="ECO:0000259" key="2">
    <source>
        <dbReference type="PROSITE" id="PS50280"/>
    </source>
</evidence>
<dbReference type="Gene3D" id="2.170.270.10">
    <property type="entry name" value="SET domain"/>
    <property type="match status" value="1"/>
</dbReference>
<feature type="signal peptide" evidence="1">
    <location>
        <begin position="1"/>
        <end position="27"/>
    </location>
</feature>
<proteinExistence type="predicted"/>
<feature type="domain" description="SET" evidence="2">
    <location>
        <begin position="51"/>
        <end position="196"/>
    </location>
</feature>
<gene>
    <name evidence="3" type="ORF">PAUS00366_LOCUS20842</name>
</gene>
<dbReference type="EMBL" id="HBIX01031470">
    <property type="protein sequence ID" value="CAE0728058.1"/>
    <property type="molecule type" value="Transcribed_RNA"/>
</dbReference>
<feature type="chain" id="PRO_5031461473" description="SET domain-containing protein" evidence="1">
    <location>
        <begin position="28"/>
        <end position="500"/>
    </location>
</feature>
<name>A0A7S4AV52_9STRA</name>
<dbReference type="AlphaFoldDB" id="A0A7S4AV52"/>